<reference evidence="2" key="2">
    <citation type="submission" date="2025-08" db="UniProtKB">
        <authorList>
            <consortium name="RefSeq"/>
        </authorList>
    </citation>
    <scope>IDENTIFICATION</scope>
</reference>
<dbReference type="KEGG" id="ang:An12g06780"/>
<dbReference type="RefSeq" id="XP_059601879.1">
    <property type="nucleotide sequence ID" value="XM_059750998.1"/>
</dbReference>
<proteinExistence type="predicted"/>
<dbReference type="VEuPathDB" id="FungiDB:An12g06780"/>
<organism evidence="2">
    <name type="scientific">Aspergillus niger</name>
    <dbReference type="NCBI Taxonomy" id="5061"/>
    <lineage>
        <taxon>Eukaryota</taxon>
        <taxon>Fungi</taxon>
        <taxon>Dikarya</taxon>
        <taxon>Ascomycota</taxon>
        <taxon>Pezizomycotina</taxon>
        <taxon>Eurotiomycetes</taxon>
        <taxon>Eurotiomycetidae</taxon>
        <taxon>Eurotiales</taxon>
        <taxon>Aspergillaceae</taxon>
        <taxon>Aspergillus</taxon>
        <taxon>Aspergillus subgen. Circumdati</taxon>
    </lineage>
</organism>
<evidence type="ECO:0000313" key="2">
    <source>
        <dbReference type="RefSeq" id="XP_059601879.1"/>
    </source>
</evidence>
<sequence>MSNPGNENRRIERDNCREALSKHIYDMLSDKVVAPSKVRLQPSPSDGYKWSYKESKSHLFKKPLSELSTNSYIELREALKEGAIKATRTHNESPDTEWRKLKADLDGACNRVAELEGENQQLYQALQRQSEKLRCLQRCFAENKGQLESALFIMETVKKAFDSDTDSKRVKYLKICSGVEWYNTELGKTGLGRMVVYSKPLTTSLIADAAEGHVFTLMKWNIAMG</sequence>
<evidence type="ECO:0000256" key="1">
    <source>
        <dbReference type="SAM" id="Coils"/>
    </source>
</evidence>
<name>A0AAJ8E004_ASPNG</name>
<dbReference type="GeneID" id="84592627"/>
<keyword evidence="1" id="KW-0175">Coiled coil</keyword>
<dbReference type="AlphaFoldDB" id="A0AAJ8E004"/>
<protein>
    <submittedName>
        <fullName evidence="2">Uncharacterized protein</fullName>
    </submittedName>
</protein>
<gene>
    <name evidence="2" type="ORF">An12g06780</name>
</gene>
<accession>A0AAJ8E004</accession>
<reference evidence="2" key="1">
    <citation type="submission" date="2025-02" db="EMBL/GenBank/DDBJ databases">
        <authorList>
            <consortium name="NCBI Genome Project"/>
        </authorList>
    </citation>
    <scope>NUCLEOTIDE SEQUENCE</scope>
</reference>
<feature type="coiled-coil region" evidence="1">
    <location>
        <begin position="105"/>
        <end position="132"/>
    </location>
</feature>